<dbReference type="InterPro" id="IPR036942">
    <property type="entry name" value="Beta-barrel_TonB_sf"/>
</dbReference>
<dbReference type="Gene3D" id="2.40.170.20">
    <property type="entry name" value="TonB-dependent receptor, beta-barrel domain"/>
    <property type="match status" value="1"/>
</dbReference>
<comment type="subcellular location">
    <subcellularLocation>
        <location evidence="1 8">Cell outer membrane</location>
        <topology evidence="1 8">Multi-pass membrane protein</topology>
    </subcellularLocation>
</comment>
<dbReference type="InterPro" id="IPR023997">
    <property type="entry name" value="TonB-dep_OMP_SusC/RagA_CS"/>
</dbReference>
<evidence type="ECO:0000313" key="13">
    <source>
        <dbReference type="EMBL" id="MFC4871713.1"/>
    </source>
</evidence>
<evidence type="ECO:0000256" key="8">
    <source>
        <dbReference type="PROSITE-ProRule" id="PRU01360"/>
    </source>
</evidence>
<evidence type="ECO:0000256" key="2">
    <source>
        <dbReference type="ARBA" id="ARBA00022448"/>
    </source>
</evidence>
<protein>
    <submittedName>
        <fullName evidence="13">SusC/RagA family TonB-linked outer membrane protein</fullName>
    </submittedName>
</protein>
<feature type="domain" description="TonB-dependent receptor-like beta-barrel" evidence="11">
    <location>
        <begin position="391"/>
        <end position="939"/>
    </location>
</feature>
<dbReference type="Gene3D" id="2.170.130.10">
    <property type="entry name" value="TonB-dependent receptor, plug domain"/>
    <property type="match status" value="1"/>
</dbReference>
<evidence type="ECO:0000313" key="14">
    <source>
        <dbReference type="Proteomes" id="UP001595818"/>
    </source>
</evidence>
<gene>
    <name evidence="13" type="ORF">ACFPFU_08455</name>
</gene>
<keyword evidence="6 8" id="KW-0472">Membrane</keyword>
<dbReference type="SUPFAM" id="SSF49464">
    <property type="entry name" value="Carboxypeptidase regulatory domain-like"/>
    <property type="match status" value="1"/>
</dbReference>
<keyword evidence="10" id="KW-0732">Signal</keyword>
<evidence type="ECO:0000256" key="5">
    <source>
        <dbReference type="ARBA" id="ARBA00023077"/>
    </source>
</evidence>
<dbReference type="Pfam" id="PF07715">
    <property type="entry name" value="Plug"/>
    <property type="match status" value="1"/>
</dbReference>
<evidence type="ECO:0000259" key="11">
    <source>
        <dbReference type="Pfam" id="PF00593"/>
    </source>
</evidence>
<dbReference type="Gene3D" id="2.60.40.1120">
    <property type="entry name" value="Carboxypeptidase-like, regulatory domain"/>
    <property type="match status" value="1"/>
</dbReference>
<dbReference type="InterPro" id="IPR037066">
    <property type="entry name" value="Plug_dom_sf"/>
</dbReference>
<sequence length="989" mass="108626">MKQLLRKVSFLVACMLAMTLSEATMAQQTQVTGKVTEAETGEAIPGASVLVKGTTRGVVTNIDGDYSIDVEANAVLVFSFVGFATIEEAVNNRSVINITLESEAQALTEVVVVGYGTQEKKEITSAVTSVKAEDFNQGTVNDPRQLLQGKVAGLNIARPGGNPNTGFSVRLRGISSIGENAEPLVVIDGVIGGALSTVDPNDIESIDILKDGSAAAIYGTRGSAGVILITTKSGRDGRMIVEYNGTVATENVARTIPVMTADEYRQVPNSVDLGSNTDWMDEVTRTGVSHVHNLSVGGGSAGTTYRASLNSRNTEGVGLNSGFNQLNARLNLTQRALNDKAIIALNISNTTVDRRFGNESSFRYAIISNPTIPVYSDRPEDAPFGAYRERDIFDWFNPVSIAEQNIADGRDSRLLASIRGEYSFTDNFRAAVFYSTQREHDWRGNYSPKTAKFGGGYGRNGLARIQNHERHNQLFEATANYDKSFGELNFAALGGYSYQEFFNQGSDMQAGNFLTDAFTYNNIGAALDFANGLANVSSYANSNRLVAFFGRTNFNFRETYLLSVSARYEGSSRFGVNNRWGLFPAVSAGVTISNLVYIPGFTFLKARASYGRTGTQPGNSYLSLMRFGRQGNFYYDGEFVPAYGPVSNPNPDLAWENKDEYNFGLDYAMLGNRLQGAVEYYTRTTYGMILPINVPVPPNLFPTTQLNIGEIFNSGLEFTANYDVIKRSGFSWSTGINFSTLRTNLRSLSAGDLSFGEVNYRSNFGSPGQNLTQLIRIQENGALGQIWGPVFAGINEDGSPRLAVIDGTATDDDGNPVYCNCNEDRTQIGNAYPTFTFGINNNLKYKNWDLNFFFRGAIGHDLINSYRGFYENTEGTTVQNYNIVKTKYYDPNITKAEYNSSHVERADFVVLDNATLGYNFQLNPDSRITRFRMFLSVQNPFMFTGYTGVDPEVRYVDTEANNDPLAPGIERRATYFTTTITTFGLNLSF</sequence>
<feature type="signal peptide" evidence="10">
    <location>
        <begin position="1"/>
        <end position="26"/>
    </location>
</feature>
<evidence type="ECO:0000256" key="4">
    <source>
        <dbReference type="ARBA" id="ARBA00022692"/>
    </source>
</evidence>
<evidence type="ECO:0000256" key="1">
    <source>
        <dbReference type="ARBA" id="ARBA00004571"/>
    </source>
</evidence>
<dbReference type="InterPro" id="IPR039426">
    <property type="entry name" value="TonB-dep_rcpt-like"/>
</dbReference>
<dbReference type="Pfam" id="PF13715">
    <property type="entry name" value="CarbopepD_reg_2"/>
    <property type="match status" value="1"/>
</dbReference>
<dbReference type="Pfam" id="PF00593">
    <property type="entry name" value="TonB_dep_Rec_b-barrel"/>
    <property type="match status" value="1"/>
</dbReference>
<comment type="similarity">
    <text evidence="8 9">Belongs to the TonB-dependent receptor family.</text>
</comment>
<evidence type="ECO:0000256" key="7">
    <source>
        <dbReference type="ARBA" id="ARBA00023237"/>
    </source>
</evidence>
<proteinExistence type="inferred from homology"/>
<dbReference type="InterPro" id="IPR023996">
    <property type="entry name" value="TonB-dep_OMP_SusC/RagA"/>
</dbReference>
<evidence type="ECO:0000256" key="6">
    <source>
        <dbReference type="ARBA" id="ARBA00023136"/>
    </source>
</evidence>
<dbReference type="PROSITE" id="PS52016">
    <property type="entry name" value="TONB_DEPENDENT_REC_3"/>
    <property type="match status" value="1"/>
</dbReference>
<feature type="domain" description="TonB-dependent receptor plug" evidence="12">
    <location>
        <begin position="120"/>
        <end position="226"/>
    </location>
</feature>
<evidence type="ECO:0000259" key="12">
    <source>
        <dbReference type="Pfam" id="PF07715"/>
    </source>
</evidence>
<dbReference type="InterPro" id="IPR012910">
    <property type="entry name" value="Plug_dom"/>
</dbReference>
<evidence type="ECO:0000256" key="3">
    <source>
        <dbReference type="ARBA" id="ARBA00022452"/>
    </source>
</evidence>
<keyword evidence="14" id="KW-1185">Reference proteome</keyword>
<dbReference type="NCBIfam" id="TIGR04056">
    <property type="entry name" value="OMP_RagA_SusC"/>
    <property type="match status" value="1"/>
</dbReference>
<keyword evidence="4 8" id="KW-0812">Transmembrane</keyword>
<name>A0ABV9SZ46_9BACT</name>
<accession>A0ABV9SZ46</accession>
<evidence type="ECO:0000256" key="9">
    <source>
        <dbReference type="RuleBase" id="RU003357"/>
    </source>
</evidence>
<keyword evidence="7 8" id="KW-0998">Cell outer membrane</keyword>
<evidence type="ECO:0000256" key="10">
    <source>
        <dbReference type="SAM" id="SignalP"/>
    </source>
</evidence>
<keyword evidence="3 8" id="KW-1134">Transmembrane beta strand</keyword>
<dbReference type="RefSeq" id="WP_377063449.1">
    <property type="nucleotide sequence ID" value="NZ_JBHSJJ010000004.1"/>
</dbReference>
<comment type="caution">
    <text evidence="13">The sequence shown here is derived from an EMBL/GenBank/DDBJ whole genome shotgun (WGS) entry which is preliminary data.</text>
</comment>
<dbReference type="SUPFAM" id="SSF56935">
    <property type="entry name" value="Porins"/>
    <property type="match status" value="1"/>
</dbReference>
<dbReference type="EMBL" id="JBHSJJ010000004">
    <property type="protein sequence ID" value="MFC4871713.1"/>
    <property type="molecule type" value="Genomic_DNA"/>
</dbReference>
<dbReference type="InterPro" id="IPR000531">
    <property type="entry name" value="Beta-barrel_TonB"/>
</dbReference>
<feature type="chain" id="PRO_5045849573" evidence="10">
    <location>
        <begin position="27"/>
        <end position="989"/>
    </location>
</feature>
<dbReference type="NCBIfam" id="TIGR04057">
    <property type="entry name" value="SusC_RagA_signa"/>
    <property type="match status" value="1"/>
</dbReference>
<reference evidence="14" key="1">
    <citation type="journal article" date="2019" name="Int. J. Syst. Evol. Microbiol.">
        <title>The Global Catalogue of Microorganisms (GCM) 10K type strain sequencing project: providing services to taxonomists for standard genome sequencing and annotation.</title>
        <authorList>
            <consortium name="The Broad Institute Genomics Platform"/>
            <consortium name="The Broad Institute Genome Sequencing Center for Infectious Disease"/>
            <person name="Wu L."/>
            <person name="Ma J."/>
        </authorList>
    </citation>
    <scope>NUCLEOTIDE SEQUENCE [LARGE SCALE GENOMIC DNA]</scope>
    <source>
        <strain evidence="14">CGMCC 4.7466</strain>
    </source>
</reference>
<dbReference type="Proteomes" id="UP001595818">
    <property type="component" value="Unassembled WGS sequence"/>
</dbReference>
<keyword evidence="5 9" id="KW-0798">TonB box</keyword>
<organism evidence="13 14">
    <name type="scientific">Negadavirga shengliensis</name>
    <dbReference type="NCBI Taxonomy" id="1389218"/>
    <lineage>
        <taxon>Bacteria</taxon>
        <taxon>Pseudomonadati</taxon>
        <taxon>Bacteroidota</taxon>
        <taxon>Cytophagia</taxon>
        <taxon>Cytophagales</taxon>
        <taxon>Cyclobacteriaceae</taxon>
        <taxon>Negadavirga</taxon>
    </lineage>
</organism>
<keyword evidence="2 8" id="KW-0813">Transport</keyword>
<dbReference type="InterPro" id="IPR008969">
    <property type="entry name" value="CarboxyPept-like_regulatory"/>
</dbReference>